<evidence type="ECO:0000313" key="2">
    <source>
        <dbReference type="EMBL" id="KAF9078042.1"/>
    </source>
</evidence>
<gene>
    <name evidence="2" type="ORF">BDP27DRAFT_1310663</name>
</gene>
<reference evidence="2" key="1">
    <citation type="submission" date="2020-11" db="EMBL/GenBank/DDBJ databases">
        <authorList>
            <consortium name="DOE Joint Genome Institute"/>
            <person name="Ahrendt S."/>
            <person name="Riley R."/>
            <person name="Andreopoulos W."/>
            <person name="Labutti K."/>
            <person name="Pangilinan J."/>
            <person name="Ruiz-Duenas F.J."/>
            <person name="Barrasa J.M."/>
            <person name="Sanchez-Garcia M."/>
            <person name="Camarero S."/>
            <person name="Miyauchi S."/>
            <person name="Serrano A."/>
            <person name="Linde D."/>
            <person name="Babiker R."/>
            <person name="Drula E."/>
            <person name="Ayuso-Fernandez I."/>
            <person name="Pacheco R."/>
            <person name="Padilla G."/>
            <person name="Ferreira P."/>
            <person name="Barriuso J."/>
            <person name="Kellner H."/>
            <person name="Castanera R."/>
            <person name="Alfaro M."/>
            <person name="Ramirez L."/>
            <person name="Pisabarro A.G."/>
            <person name="Kuo A."/>
            <person name="Tritt A."/>
            <person name="Lipzen A."/>
            <person name="He G."/>
            <person name="Yan M."/>
            <person name="Ng V."/>
            <person name="Cullen D."/>
            <person name="Martin F."/>
            <person name="Rosso M.-N."/>
            <person name="Henrissat B."/>
            <person name="Hibbett D."/>
            <person name="Martinez A.T."/>
            <person name="Grigoriev I.V."/>
        </authorList>
    </citation>
    <scope>NUCLEOTIDE SEQUENCE</scope>
    <source>
        <strain evidence="2">AH 40177</strain>
    </source>
</reference>
<keyword evidence="3" id="KW-1185">Reference proteome</keyword>
<evidence type="ECO:0000259" key="1">
    <source>
        <dbReference type="SMART" id="SM00672"/>
    </source>
</evidence>
<dbReference type="OrthoDB" id="541052at2759"/>
<dbReference type="PANTHER" id="PTHR12203:SF118">
    <property type="entry name" value="BETA-1,2-XYLOSYLTRANSFERASE 1"/>
    <property type="match status" value="1"/>
</dbReference>
<dbReference type="PANTHER" id="PTHR12203">
    <property type="entry name" value="KDEL LYS-ASP-GLU-LEU CONTAINING - RELATED"/>
    <property type="match status" value="1"/>
</dbReference>
<proteinExistence type="predicted"/>
<dbReference type="InterPro" id="IPR006598">
    <property type="entry name" value="CAP10"/>
</dbReference>
<feature type="domain" description="Glycosyl transferase CAP10" evidence="1">
    <location>
        <begin position="375"/>
        <end position="653"/>
    </location>
</feature>
<dbReference type="AlphaFoldDB" id="A0A9P5QBK4"/>
<evidence type="ECO:0000313" key="3">
    <source>
        <dbReference type="Proteomes" id="UP000772434"/>
    </source>
</evidence>
<accession>A0A9P5QBK4</accession>
<dbReference type="EMBL" id="JADNRY010000002">
    <property type="protein sequence ID" value="KAF9078042.1"/>
    <property type="molecule type" value="Genomic_DNA"/>
</dbReference>
<dbReference type="SMART" id="SM00672">
    <property type="entry name" value="CAP10"/>
    <property type="match status" value="1"/>
</dbReference>
<organism evidence="2 3">
    <name type="scientific">Rhodocollybia butyracea</name>
    <dbReference type="NCBI Taxonomy" id="206335"/>
    <lineage>
        <taxon>Eukaryota</taxon>
        <taxon>Fungi</taxon>
        <taxon>Dikarya</taxon>
        <taxon>Basidiomycota</taxon>
        <taxon>Agaricomycotina</taxon>
        <taxon>Agaricomycetes</taxon>
        <taxon>Agaricomycetidae</taxon>
        <taxon>Agaricales</taxon>
        <taxon>Marasmiineae</taxon>
        <taxon>Omphalotaceae</taxon>
        <taxon>Rhodocollybia</taxon>
    </lineage>
</organism>
<dbReference type="Pfam" id="PF05686">
    <property type="entry name" value="Glyco_transf_90"/>
    <property type="match status" value="1"/>
</dbReference>
<name>A0A9P5QBK4_9AGAR</name>
<comment type="caution">
    <text evidence="2">The sequence shown here is derived from an EMBL/GenBank/DDBJ whole genome shotgun (WGS) entry which is preliminary data.</text>
</comment>
<dbReference type="InterPro" id="IPR051091">
    <property type="entry name" value="O-Glucosyltr/Glycosyltrsf_90"/>
</dbReference>
<protein>
    <recommendedName>
        <fullName evidence="1">Glycosyl transferase CAP10 domain-containing protein</fullName>
    </recommendedName>
</protein>
<dbReference type="Proteomes" id="UP000772434">
    <property type="component" value="Unassembled WGS sequence"/>
</dbReference>
<sequence length="662" mass="76438">MMNLRRLNSGLSRRRHFVLIFAFCLIILCGNYLRNAPGSNIINITFKTFIEPIVTPVPLEHTTTSIATSKETVVHKLPILWKGYGGKKNINVHLDPNKEQEPEIPFETDKKATEPILEHQYQSNGLLAVNPKGQHPIYDLIEKSEAAWQAKLQKASRSLPEAVVEYKRRYGRAPPKGFDKWWEFVEKHKVQLPDEYDQIHRDLEAFWGVDPQELQAAESMPEIWGRTNRYTVGKVAIQDPIDILNVTRYDSIPLPNFVENGNNIISMLRKFDLEQYIPPFRAIFGVSDNPSIPIHWDLYSQAVEHAKKGTTATFPMSDSPFDFNHRWLSSCDPGSPVWATPIDFDAPFPDNLRPDADPMSPANKRTFIYDHRAAMDPCQHPHILKRHGEFVSHLTGPTTPAYLLPLISVSPSALHLDITAALPINWVEDVYNPDWKDRVDERLHWRGTNTGIYHQKSFLWRFSHRINMMRWTQLDWSSSLRILGLGAKRGERVGEGNVVHKGRWAPAALDISFIDKPTSCEDDGTCDELAHMFDWKKRVSYILDMDGNGWSSRFKRLITTSSCIFKATIYPEWFTDRLQPWVHYVPVQIDLSDLWDSFAFFRGDLNGKHGHDDLAKKIGAQGRDWSLNYWREEDLVAYNFRLLLEYVRLTSLDRDSMSFELD</sequence>